<feature type="region of interest" description="Disordered" evidence="1">
    <location>
        <begin position="50"/>
        <end position="69"/>
    </location>
</feature>
<comment type="caution">
    <text evidence="2">The sequence shown here is derived from an EMBL/GenBank/DDBJ whole genome shotgun (WGS) entry which is preliminary data.</text>
</comment>
<sequence>MPNLKLYPADESLVRRQPFLGQGMHTVSHQMEAASKQTQCLGAWTKGGTDVAKGGRQQRPQAEQREGQTTSFTWLEWAGGEVWRRRRPMNVNVG</sequence>
<dbReference type="AlphaFoldDB" id="A0A9Q0BPN0"/>
<keyword evidence="3" id="KW-1185">Reference proteome</keyword>
<protein>
    <submittedName>
        <fullName evidence="2">Uncharacterized protein</fullName>
    </submittedName>
</protein>
<proteinExistence type="predicted"/>
<accession>A0A9Q0BPN0</accession>
<evidence type="ECO:0000313" key="2">
    <source>
        <dbReference type="EMBL" id="KAI8039184.1"/>
    </source>
</evidence>
<gene>
    <name evidence="2" type="ORF">M5D96_007901</name>
</gene>
<dbReference type="EMBL" id="JAMKOV010000006">
    <property type="protein sequence ID" value="KAI8039184.1"/>
    <property type="molecule type" value="Genomic_DNA"/>
</dbReference>
<organism evidence="2 3">
    <name type="scientific">Drosophila gunungcola</name>
    <name type="common">fruit fly</name>
    <dbReference type="NCBI Taxonomy" id="103775"/>
    <lineage>
        <taxon>Eukaryota</taxon>
        <taxon>Metazoa</taxon>
        <taxon>Ecdysozoa</taxon>
        <taxon>Arthropoda</taxon>
        <taxon>Hexapoda</taxon>
        <taxon>Insecta</taxon>
        <taxon>Pterygota</taxon>
        <taxon>Neoptera</taxon>
        <taxon>Endopterygota</taxon>
        <taxon>Diptera</taxon>
        <taxon>Brachycera</taxon>
        <taxon>Muscomorpha</taxon>
        <taxon>Ephydroidea</taxon>
        <taxon>Drosophilidae</taxon>
        <taxon>Drosophila</taxon>
        <taxon>Sophophora</taxon>
    </lineage>
</organism>
<name>A0A9Q0BPN0_9MUSC</name>
<evidence type="ECO:0000313" key="3">
    <source>
        <dbReference type="Proteomes" id="UP001059596"/>
    </source>
</evidence>
<reference evidence="2" key="1">
    <citation type="journal article" date="2023" name="Genome Biol. Evol.">
        <title>Long-read-based Genome Assembly of Drosophila gunungcola Reveals Fewer Chemosensory Genes in Flower-breeding Species.</title>
        <authorList>
            <person name="Negi A."/>
            <person name="Liao B.Y."/>
            <person name="Yeh S.D."/>
        </authorList>
    </citation>
    <scope>NUCLEOTIDE SEQUENCE</scope>
    <source>
        <strain evidence="2">Sukarami</strain>
    </source>
</reference>
<evidence type="ECO:0000256" key="1">
    <source>
        <dbReference type="SAM" id="MobiDB-lite"/>
    </source>
</evidence>
<dbReference type="Proteomes" id="UP001059596">
    <property type="component" value="Unassembled WGS sequence"/>
</dbReference>